<sequence length="741" mass="86556">MGKHETLKSFYSEDTAEQRNKTKLALESLKSSVEGKEKRLILDFEDYLEIARKEPRRVFRNIFQLFSDMVTSYVGEGEDEYPNDPESIGFVKYNCSKIFEQRSDNPFFADRLFANRFIGQMRLLKQGSQQNRIYIYEGPQGCGKSTFLNNLLRTFEEYTDTEEGRTFEIFWDIKLDGKEVKVSCPSHDNPILLIPKSYRISFLDNLLSPEKLTELDYQLTHEKEYEWLFKNEACTICKSLFRALIDKVGSLDAVLKMVKVRYYKFDRRLGEGISVFNPGDKPMKEAYLTDKQIQEKLDETFGANLVKYVFSRYAKTNNGIYVLTDIKSHNKDRLLELHNVISEGVHKVNGIIEESISSLFIALMNPEDKKSIEDEKVGSLQGRIRYTKISYVLDVPTEVKIYHSIFGDQINSYFLPGVLENFARIIISSRMNSESKPLQEWIPDVKKYKKYCDESGLLLRMEIYSGVIPAWLSEEDKKGLTAKFRRRLIAQGEQEGEGGFSVRDSIRFFGEFVNRYCGKTSLANMRNVSDYFKKVLSREQRNQNIPPKFIDSVVDWYNYTVLSQIKESLYLYDKKQISENILNYLYAINYDVGNKVRCNWTQQDFEVTLELLKTTGSYFVGKELDDRNTLNLARSLQLKYVEVIAQGKESKIVETELYCNLFDSYIRHLKERTFEPFLKNNNFKDIVSSFGTKEFETFDTRLKLHVSHMIKNLIEKFNYTERGAKEICLYAVDQSLVEKFS</sequence>
<name>A0A1F8ELP6_9BACT</name>
<dbReference type="InterPro" id="IPR013153">
    <property type="entry name" value="Prk_AAA"/>
</dbReference>
<comment type="caution">
    <text evidence="2">The sequence shown here is derived from an EMBL/GenBank/DDBJ whole genome shotgun (WGS) entry which is preliminary data.</text>
</comment>
<feature type="domain" description="PrkA AAA" evidence="1">
    <location>
        <begin position="42"/>
        <end position="438"/>
    </location>
</feature>
<dbReference type="GO" id="GO:0004672">
    <property type="term" value="F:protein kinase activity"/>
    <property type="evidence" value="ECO:0007669"/>
    <property type="project" value="TreeGrafter"/>
</dbReference>
<dbReference type="SUPFAM" id="SSF52540">
    <property type="entry name" value="P-loop containing nucleoside triphosphate hydrolases"/>
    <property type="match status" value="1"/>
</dbReference>
<dbReference type="PANTHER" id="PTHR30267">
    <property type="entry name" value="PROTEIN KINASE PRKA"/>
    <property type="match status" value="1"/>
</dbReference>
<protein>
    <recommendedName>
        <fullName evidence="1">PrkA AAA domain-containing protein</fullName>
    </recommendedName>
</protein>
<evidence type="ECO:0000259" key="1">
    <source>
        <dbReference type="SMART" id="SM00763"/>
    </source>
</evidence>
<evidence type="ECO:0000313" key="3">
    <source>
        <dbReference type="Proteomes" id="UP000177117"/>
    </source>
</evidence>
<dbReference type="AlphaFoldDB" id="A0A1F8ELP6"/>
<dbReference type="InterPro" id="IPR027417">
    <property type="entry name" value="P-loop_NTPase"/>
</dbReference>
<dbReference type="Proteomes" id="UP000177117">
    <property type="component" value="Unassembled WGS sequence"/>
</dbReference>
<reference evidence="2 3" key="1">
    <citation type="journal article" date="2016" name="Nat. Commun.">
        <title>Thousands of microbial genomes shed light on interconnected biogeochemical processes in an aquifer system.</title>
        <authorList>
            <person name="Anantharaman K."/>
            <person name="Brown C.T."/>
            <person name="Hug L.A."/>
            <person name="Sharon I."/>
            <person name="Castelle C.J."/>
            <person name="Probst A.J."/>
            <person name="Thomas B.C."/>
            <person name="Singh A."/>
            <person name="Wilkins M.J."/>
            <person name="Karaoz U."/>
            <person name="Brodie E.L."/>
            <person name="Williams K.H."/>
            <person name="Hubbard S.S."/>
            <person name="Banfield J.F."/>
        </authorList>
    </citation>
    <scope>NUCLEOTIDE SEQUENCE [LARGE SCALE GENOMIC DNA]</scope>
</reference>
<dbReference type="SMART" id="SM00763">
    <property type="entry name" value="AAA_PrkA"/>
    <property type="match status" value="1"/>
</dbReference>
<dbReference type="Pfam" id="PF08298">
    <property type="entry name" value="AAA_PrkA"/>
    <property type="match status" value="1"/>
</dbReference>
<organism evidence="2 3">
    <name type="scientific">Candidatus Yanofskybacteria bacterium RIFCSPHIGHO2_01_FULL_41_53</name>
    <dbReference type="NCBI Taxonomy" id="1802663"/>
    <lineage>
        <taxon>Bacteria</taxon>
        <taxon>Candidatus Yanofskyibacteriota</taxon>
    </lineage>
</organism>
<dbReference type="InterPro" id="IPR010650">
    <property type="entry name" value="PrkA_C"/>
</dbReference>
<proteinExistence type="predicted"/>
<evidence type="ECO:0000313" key="2">
    <source>
        <dbReference type="EMBL" id="OGN00959.1"/>
    </source>
</evidence>
<dbReference type="EMBL" id="MGJD01000012">
    <property type="protein sequence ID" value="OGN00959.1"/>
    <property type="molecule type" value="Genomic_DNA"/>
</dbReference>
<dbReference type="Pfam" id="PF06798">
    <property type="entry name" value="PrkA"/>
    <property type="match status" value="1"/>
</dbReference>
<gene>
    <name evidence="2" type="ORF">A2650_03355</name>
</gene>
<dbReference type="PANTHER" id="PTHR30267:SF2">
    <property type="entry name" value="PROTEIN PRKA"/>
    <property type="match status" value="1"/>
</dbReference>
<accession>A0A1F8ELP6</accession>